<name>K9H6M1_9PROT</name>
<evidence type="ECO:0000313" key="2">
    <source>
        <dbReference type="Proteomes" id="UP000009881"/>
    </source>
</evidence>
<sequence length="50" mass="5594">MTAASRARISWSCFRIRRGASPATDRPAVVHVNEGDSLARIRSRRNREVG</sequence>
<comment type="caution">
    <text evidence="1">The sequence shown here is derived from an EMBL/GenBank/DDBJ whole genome shotgun (WGS) entry which is preliminary data.</text>
</comment>
<gene>
    <name evidence="1" type="ORF">C882_2836</name>
</gene>
<dbReference type="Proteomes" id="UP000009881">
    <property type="component" value="Unassembled WGS sequence"/>
</dbReference>
<keyword evidence="2" id="KW-1185">Reference proteome</keyword>
<accession>K9H6M1</accession>
<dbReference type="EMBL" id="ANHY01000033">
    <property type="protein sequence ID" value="EKV26258.1"/>
    <property type="molecule type" value="Genomic_DNA"/>
</dbReference>
<organism evidence="1 2">
    <name type="scientific">Caenispirillum salinarum AK4</name>
    <dbReference type="NCBI Taxonomy" id="1238182"/>
    <lineage>
        <taxon>Bacteria</taxon>
        <taxon>Pseudomonadati</taxon>
        <taxon>Pseudomonadota</taxon>
        <taxon>Alphaproteobacteria</taxon>
        <taxon>Rhodospirillales</taxon>
        <taxon>Novispirillaceae</taxon>
        <taxon>Caenispirillum</taxon>
    </lineage>
</organism>
<reference evidence="1 2" key="1">
    <citation type="journal article" date="2013" name="Genome Announc.">
        <title>Draft Genome Sequence of an Alphaproteobacterium, Caenispirillum salinarum AK4(T), Isolated from a Solar Saltern.</title>
        <authorList>
            <person name="Khatri I."/>
            <person name="Singh A."/>
            <person name="Korpole S."/>
            <person name="Pinnaka A.K."/>
            <person name="Subramanian S."/>
        </authorList>
    </citation>
    <scope>NUCLEOTIDE SEQUENCE [LARGE SCALE GENOMIC DNA]</scope>
    <source>
        <strain evidence="1 2">AK4</strain>
    </source>
</reference>
<evidence type="ECO:0000313" key="1">
    <source>
        <dbReference type="EMBL" id="EKV26258.1"/>
    </source>
</evidence>
<protein>
    <submittedName>
        <fullName evidence="1">Uncharacterized protein</fullName>
    </submittedName>
</protein>
<dbReference type="AlphaFoldDB" id="K9H6M1"/>
<proteinExistence type="predicted"/>